<name>B3RGG2_9CAUD</name>
<dbReference type="Proteomes" id="UP000203832">
    <property type="component" value="Segment"/>
</dbReference>
<accession>B3RGG2</accession>
<evidence type="ECO:0000313" key="1">
    <source>
        <dbReference type="EMBL" id="ABI79094.1"/>
    </source>
</evidence>
<keyword evidence="2" id="KW-1185">Reference proteome</keyword>
<organism evidence="1 2">
    <name type="scientific">Escherichia phage V5</name>
    <dbReference type="NCBI Taxonomy" id="399183"/>
    <lineage>
        <taxon>Viruses</taxon>
        <taxon>Duplodnaviria</taxon>
        <taxon>Heunggongvirae</taxon>
        <taxon>Uroviricota</taxon>
        <taxon>Caudoviricetes</taxon>
        <taxon>Vequintavirinae</taxon>
        <taxon>Vequintavirus</taxon>
        <taxon>Vequintavirus V5</taxon>
    </lineage>
</organism>
<dbReference type="KEGG" id="vg:6446657"/>
<evidence type="ECO:0000313" key="2">
    <source>
        <dbReference type="Proteomes" id="UP000203832"/>
    </source>
</evidence>
<dbReference type="PROSITE" id="PS51257">
    <property type="entry name" value="PROKAR_LIPOPROTEIN"/>
    <property type="match status" value="1"/>
</dbReference>
<protein>
    <submittedName>
        <fullName evidence="1">Uncharacterized protein</fullName>
    </submittedName>
</protein>
<dbReference type="EMBL" id="DQ832317">
    <property type="protein sequence ID" value="ABI79094.1"/>
    <property type="molecule type" value="Genomic_DNA"/>
</dbReference>
<proteinExistence type="predicted"/>
<dbReference type="GeneID" id="6446657"/>
<dbReference type="RefSeq" id="YP_002003525.1">
    <property type="nucleotide sequence ID" value="NC_011041.1"/>
</dbReference>
<sequence length="49" mass="5496">MLPKPIISCLAMTITTSCYISPLLSITMSGFMQSWQVIKTLSKIYLKNV</sequence>
<reference evidence="1 2" key="1">
    <citation type="journal article" date="2013" name="Virol. J.">
        <title>The host-range, genomics and proteomics of Escherichia coli O157:H7 bacteriophage rV5.</title>
        <authorList>
            <person name="Kropinski A.M."/>
            <person name="Waddell T."/>
            <person name="Meng J."/>
            <person name="Franklin K."/>
            <person name="Ackermann H.W."/>
            <person name="Ahmed R."/>
            <person name="Mazzocco A."/>
            <person name="Yates J."/>
            <person name="Lingohr E.J."/>
            <person name="Johnson R.P."/>
        </authorList>
    </citation>
    <scope>NUCLEOTIDE SEQUENCE [LARGE SCALE GENOMIC DNA]</scope>
</reference>